<comment type="caution">
    <text evidence="1">The sequence shown here is derived from an EMBL/GenBank/DDBJ whole genome shotgun (WGS) entry which is preliminary data.</text>
</comment>
<dbReference type="RefSeq" id="WP_207352562.1">
    <property type="nucleotide sequence ID" value="NZ_JAFMPY010000028.1"/>
</dbReference>
<dbReference type="Proteomes" id="UP000664288">
    <property type="component" value="Unassembled WGS sequence"/>
</dbReference>
<name>A0ABS3J8C8_9HYPH</name>
<dbReference type="EMBL" id="JAFMPY010000028">
    <property type="protein sequence ID" value="MBO0905929.1"/>
    <property type="molecule type" value="Genomic_DNA"/>
</dbReference>
<keyword evidence="2" id="KW-1185">Reference proteome</keyword>
<accession>A0ABS3J8C8</accession>
<reference evidence="1 2" key="1">
    <citation type="submission" date="2021-03" db="EMBL/GenBank/DDBJ databases">
        <title>Whole genome sequence of Jiella sp. MQZ13P-4.</title>
        <authorList>
            <person name="Tuo L."/>
        </authorList>
    </citation>
    <scope>NUCLEOTIDE SEQUENCE [LARGE SCALE GENOMIC DNA]</scope>
    <source>
        <strain evidence="1 2">MQZ13P-4</strain>
    </source>
</reference>
<sequence length="64" mass="7092">MIALTLVMCLNAQPQNCRAEDVAFDGSIMQCAMFGQAAAATYMNGRPKWSLKRYSCSSRRLKDA</sequence>
<evidence type="ECO:0000313" key="2">
    <source>
        <dbReference type="Proteomes" id="UP000664288"/>
    </source>
</evidence>
<proteinExistence type="predicted"/>
<protein>
    <submittedName>
        <fullName evidence="1">Uncharacterized protein</fullName>
    </submittedName>
</protein>
<organism evidence="1 2">
    <name type="scientific">Jiella sonneratiae</name>
    <dbReference type="NCBI Taxonomy" id="2816856"/>
    <lineage>
        <taxon>Bacteria</taxon>
        <taxon>Pseudomonadati</taxon>
        <taxon>Pseudomonadota</taxon>
        <taxon>Alphaproteobacteria</taxon>
        <taxon>Hyphomicrobiales</taxon>
        <taxon>Aurantimonadaceae</taxon>
        <taxon>Jiella</taxon>
    </lineage>
</organism>
<evidence type="ECO:0000313" key="1">
    <source>
        <dbReference type="EMBL" id="MBO0905929.1"/>
    </source>
</evidence>
<gene>
    <name evidence="1" type="ORF">J1C47_19965</name>
</gene>